<comment type="caution">
    <text evidence="4">The sequence shown here is derived from an EMBL/GenBank/DDBJ whole genome shotgun (WGS) entry which is preliminary data.</text>
</comment>
<keyword evidence="5" id="KW-1185">Reference proteome</keyword>
<dbReference type="Proteomes" id="UP001281761">
    <property type="component" value="Unassembled WGS sequence"/>
</dbReference>
<keyword evidence="2" id="KW-1133">Transmembrane helix</keyword>
<dbReference type="Gene3D" id="1.10.510.10">
    <property type="entry name" value="Transferase(Phosphotransferase) domain 1"/>
    <property type="match status" value="1"/>
</dbReference>
<dbReference type="Pfam" id="PF07714">
    <property type="entry name" value="PK_Tyr_Ser-Thr"/>
    <property type="match status" value="1"/>
</dbReference>
<keyword evidence="2" id="KW-0472">Membrane</keyword>
<sequence length="2499" mass="268481">MRFILILVLRSLATDVQIPLAVSPQNVEQLPDLEQFITIHQKKNVNSPTQSIQMPNQVFTGSNIEVASQTLSLFGDTTTILCRPDGLGSHTRPVGKNTIDSHPNHDPSAAIFSVRNSSLVLHNLDLSVSDMTQTICFVSESSILVQNSAITSSTTISPFVALPFPSLAPILVSVISTSHMTTSCGIVQPLVSISCHNFRTSSTDDELENVAGGVSVSGIGLHLESHALAHSSGPLFSFQTVSPEAGAKIGRIRTFLSHSTLTNVTTTPNRPHFVSLASMTQTVSGCDVDGCTNHFSGTAVHEINFGGSTLCSNSSFANCHSTTLLASPRPSESTPNEGVEYTDGEYHTNEDQITYSSLTEDRVIVVRCAFRDMTAEIGAAISIVHLRIQLSVSTSWFARCRVSGGHQDGGAINVNQASIANDHPGISSIDKCSFSDCSAGDGGGCVCLVKNNKQVTDSYFEDSSGDRGGGLFFEDAFATLSNSSFIACRAGRGGGLYFSWWLTAYTVSLSVSSVSYRDCYATEYIDSRDFSTSAAVTEVLTTNEMADCDSSSGLDNTWSIYLNKPYDRSLIPLVEKATTIVGKSVTVAGNVATIRVETEKKMSGTMAILLSGPAVPRLVFIEFADSTIGSGTAAVGAGHILPAGTNFEVKSAVMPGWTFDNFVFGGSSIRLDVNTTELTLTGVGLREGSYWMLIWDGSSSSSKVEVSLTLSGSTTLTGRAPLYPSTATGLVLWETKYTVMEVGRENDEEKRTIVVNSPVEFTTPAEPARIEEATCSLNGRKDEVIIRLVGRQLSDGNHLVSLRRSGLAVSATSEIFDVSETRCFVKFGVGWEENTTHLEFGVEYEIFSVTNGTSSFDTSAQPLFEIPRPPLISSIDVPLSVSSSPFVFAVSGSNLPSGKTYFEGSSTLPIGGNNDLKFGTSYTISSVILVEEGKSDEHVLLSQSSFTTPSGPTLSLISCDLAPSDPNSVILSLTTLLMPSETFTLRLSSTSTPSKTFDLPITFTSTESGTKKVKVYNTSDSLEYGCSYSIVEMWSANVVVVVKAPVFSLPPSPVRIEGASCSLGGEKNKSAIVVLSGVKLGGEKEFTLTIQKMIGSTPSSPDIYLRGTLSGEATSTTHSHCELIFGESSPLLSFDTTYLVLDLAIESSICVVNSGVNFTVPPEPSRLTKLDEDVKYGSAEKTIEVSLSGIGLDGEYEVIFSVNGSQTVSVALNVTFDSSGKGKLKGTLFDMSSPSLVDLSYNTNYSVIGVNFGSTTILFEDGLSFKTIAEPSRLLEIEASDFVDSLNTTITLSFSSVALPIKSTVTLTLELDSSDASSSDDRVLEMETDENGELKTISAKLYPFETDPSETTGQLEFDRNYKVKSLTIASSGLIHFEKEETKFSTPSEPSRIVGVVIVEQSDVNKIELQLEGRMMSAGQVTITLKNTQTSKRTLSFAGGLNSERSTSFSFLLFGEDKELEYGTRYEVFSVISTVTSQLILIDGDVSFSTPTEPFRIVDGQATLNSQRTRVNMRLSGRCIPDSSFEVVLNDGKTNSEVVIAGRKEDGEIVMEGCVDGCVEGSELPRLVCGVTYFVTRVEKVGGEVGSELLAVIEEGVNVTIPFPPKVLSGRFVNVSSLWTEAELELSGEWLDLRGVFEVCLNNRMTIDVRFTDASSGGSVSSFRFGWKGELEFGQSYSLDWIRKKGDPNEIIVCEGVILPAIAKPTLLVIHSDESSLDTSEFCGTKERACHSISEVFRIVSGIGFSQIEVVLDTVSEMAEGIELDGGLLSFERGGIEEPTLLIPSSASSSSSLSGESAGSGLIRMVGGKFELRDVDVNITVSSSSFVFVSVVDGTLMIRDSCLFISSSPTSHQSNSQESLCSWKSGVISVLNTSTEITRTVLHSLWFGGIVMSGGSMTVESTTFRDNSPGDSGFPSCRWNIECSEEGSIVVGSLSGGDGFKEGSSSWISASDCSVTSSVVSESSPLFIPTLLSSSSSVSLRKKEKSFVFDLVGTELIPCGVSVLVFEFDGKTNRTGNSVEFSSDSLSASKWNESHVMFTLSQSSLATLDSSMEWRSHFVFGLNESTASVIVQLSLSDKRALNAVKSLVWVIPVICAAVGLLILMFIVIVCCRRKKAKEIVDQKEMKSELDYGMDEEKYEVEDTIAATSVGAVRNNTAEGQMVNDKSEEKTSRISHEVPRAEMVCVMACEGEFETEVGHRRETLYSRLHKQSSGSSGMSRAEKGAILAKIVRGLRMAGQSNVTNWILTNVSPHNISIDGSDRVFLKMKEAERTHPQTGIPVVLPPLQPQVETPETCLTTEQDKMGIGESGVGNQSLLPFDATVDRAHSSNMASILPQNDSFFRGLEGMNGVSRMRGLNGMTTGTGFGGERGSELTWHGSSTLNEKSNEDVRWAAPETTDTLAVVDKEKAAVFSLGILLWEMETEAVPFGELDGMNAHRQLGTGTELGMSKVSSSQAEVIRQCMRLNPVERPSLSTVASLLGISLLESTKDETEQTVAHITN</sequence>
<organism evidence="4 5">
    <name type="scientific">Blattamonas nauphoetae</name>
    <dbReference type="NCBI Taxonomy" id="2049346"/>
    <lineage>
        <taxon>Eukaryota</taxon>
        <taxon>Metamonada</taxon>
        <taxon>Preaxostyla</taxon>
        <taxon>Oxymonadida</taxon>
        <taxon>Blattamonas</taxon>
    </lineage>
</organism>
<dbReference type="SUPFAM" id="SSF56112">
    <property type="entry name" value="Protein kinase-like (PK-like)"/>
    <property type="match status" value="1"/>
</dbReference>
<feature type="compositionally biased region" description="Polar residues" evidence="1">
    <location>
        <begin position="326"/>
        <end position="336"/>
    </location>
</feature>
<dbReference type="SUPFAM" id="SSF51126">
    <property type="entry name" value="Pectin lyase-like"/>
    <property type="match status" value="1"/>
</dbReference>
<dbReference type="PROSITE" id="PS50011">
    <property type="entry name" value="PROTEIN_KINASE_DOM"/>
    <property type="match status" value="1"/>
</dbReference>
<evidence type="ECO:0000259" key="3">
    <source>
        <dbReference type="PROSITE" id="PS50011"/>
    </source>
</evidence>
<dbReference type="InterPro" id="IPR001245">
    <property type="entry name" value="Ser-Thr/Tyr_kinase_cat_dom"/>
</dbReference>
<protein>
    <recommendedName>
        <fullName evidence="3">Protein kinase domain-containing protein</fullName>
    </recommendedName>
</protein>
<proteinExistence type="predicted"/>
<evidence type="ECO:0000313" key="4">
    <source>
        <dbReference type="EMBL" id="KAK2958216.1"/>
    </source>
</evidence>
<dbReference type="EMBL" id="JARBJD010000040">
    <property type="protein sequence ID" value="KAK2958216.1"/>
    <property type="molecule type" value="Genomic_DNA"/>
</dbReference>
<evidence type="ECO:0000256" key="2">
    <source>
        <dbReference type="SAM" id="Phobius"/>
    </source>
</evidence>
<evidence type="ECO:0000313" key="5">
    <source>
        <dbReference type="Proteomes" id="UP001281761"/>
    </source>
</evidence>
<gene>
    <name evidence="4" type="ORF">BLNAU_6920</name>
</gene>
<dbReference type="InterPro" id="IPR011050">
    <property type="entry name" value="Pectin_lyase_fold/virulence"/>
</dbReference>
<name>A0ABQ9Y3A7_9EUKA</name>
<keyword evidence="2" id="KW-0812">Transmembrane</keyword>
<accession>A0ABQ9Y3A7</accession>
<feature type="region of interest" description="Disordered" evidence="1">
    <location>
        <begin position="326"/>
        <end position="345"/>
    </location>
</feature>
<feature type="transmembrane region" description="Helical" evidence="2">
    <location>
        <begin position="2086"/>
        <end position="2108"/>
    </location>
</feature>
<dbReference type="InterPro" id="IPR000719">
    <property type="entry name" value="Prot_kinase_dom"/>
</dbReference>
<feature type="domain" description="Protein kinase" evidence="3">
    <location>
        <begin position="2069"/>
        <end position="2483"/>
    </location>
</feature>
<evidence type="ECO:0000256" key="1">
    <source>
        <dbReference type="SAM" id="MobiDB-lite"/>
    </source>
</evidence>
<reference evidence="4 5" key="1">
    <citation type="journal article" date="2022" name="bioRxiv">
        <title>Genomics of Preaxostyla Flagellates Illuminates Evolutionary Transitions and the Path Towards Mitochondrial Loss.</title>
        <authorList>
            <person name="Novak L.V.F."/>
            <person name="Treitli S.C."/>
            <person name="Pyrih J."/>
            <person name="Halakuc P."/>
            <person name="Pipaliya S.V."/>
            <person name="Vacek V."/>
            <person name="Brzon O."/>
            <person name="Soukal P."/>
            <person name="Eme L."/>
            <person name="Dacks J.B."/>
            <person name="Karnkowska A."/>
            <person name="Elias M."/>
            <person name="Hampl V."/>
        </authorList>
    </citation>
    <scope>NUCLEOTIDE SEQUENCE [LARGE SCALE GENOMIC DNA]</scope>
    <source>
        <strain evidence="4">NAU3</strain>
        <tissue evidence="4">Gut</tissue>
    </source>
</reference>
<dbReference type="InterPro" id="IPR011009">
    <property type="entry name" value="Kinase-like_dom_sf"/>
</dbReference>